<evidence type="ECO:0000313" key="6">
    <source>
        <dbReference type="EMBL" id="CAF4406921.1"/>
    </source>
</evidence>
<dbReference type="EMBL" id="CAJOAZ010027097">
    <property type="protein sequence ID" value="CAF4406921.1"/>
    <property type="molecule type" value="Genomic_DNA"/>
</dbReference>
<dbReference type="Proteomes" id="UP000663844">
    <property type="component" value="Unassembled WGS sequence"/>
</dbReference>
<feature type="non-terminal residue" evidence="6">
    <location>
        <position position="131"/>
    </location>
</feature>
<evidence type="ECO:0000259" key="5">
    <source>
        <dbReference type="Pfam" id="PF00732"/>
    </source>
</evidence>
<dbReference type="SUPFAM" id="SSF51905">
    <property type="entry name" value="FAD/NAD(P)-binding domain"/>
    <property type="match status" value="1"/>
</dbReference>
<comment type="caution">
    <text evidence="6">The sequence shown here is derived from an EMBL/GenBank/DDBJ whole genome shotgun (WGS) entry which is preliminary data.</text>
</comment>
<comment type="similarity">
    <text evidence="2">Belongs to the GMC oxidoreductase family.</text>
</comment>
<reference evidence="6" key="1">
    <citation type="submission" date="2021-02" db="EMBL/GenBank/DDBJ databases">
        <authorList>
            <person name="Nowell W R."/>
        </authorList>
    </citation>
    <scope>NUCLEOTIDE SEQUENCE</scope>
</reference>
<dbReference type="Gene3D" id="3.30.560.10">
    <property type="entry name" value="Glucose Oxidase, domain 3"/>
    <property type="match status" value="1"/>
</dbReference>
<keyword evidence="3" id="KW-0285">Flavoprotein</keyword>
<dbReference type="Pfam" id="PF00732">
    <property type="entry name" value="GMC_oxred_N"/>
    <property type="match status" value="1"/>
</dbReference>
<dbReference type="GO" id="GO:0050660">
    <property type="term" value="F:flavin adenine dinucleotide binding"/>
    <property type="evidence" value="ECO:0007669"/>
    <property type="project" value="InterPro"/>
</dbReference>
<protein>
    <recommendedName>
        <fullName evidence="5">Glucose-methanol-choline oxidoreductase N-terminal domain-containing protein</fullName>
    </recommendedName>
</protein>
<evidence type="ECO:0000256" key="4">
    <source>
        <dbReference type="ARBA" id="ARBA00022827"/>
    </source>
</evidence>
<evidence type="ECO:0000256" key="2">
    <source>
        <dbReference type="ARBA" id="ARBA00010790"/>
    </source>
</evidence>
<dbReference type="Gene3D" id="3.50.50.60">
    <property type="entry name" value="FAD/NAD(P)-binding domain"/>
    <property type="match status" value="1"/>
</dbReference>
<accession>A0A820PLN4</accession>
<dbReference type="PANTHER" id="PTHR11552">
    <property type="entry name" value="GLUCOSE-METHANOL-CHOLINE GMC OXIDOREDUCTASE"/>
    <property type="match status" value="1"/>
</dbReference>
<evidence type="ECO:0000256" key="1">
    <source>
        <dbReference type="ARBA" id="ARBA00001974"/>
    </source>
</evidence>
<dbReference type="InterPro" id="IPR036188">
    <property type="entry name" value="FAD/NAD-bd_sf"/>
</dbReference>
<name>A0A820PLN4_9BILA</name>
<proteinExistence type="inferred from homology"/>
<dbReference type="AlphaFoldDB" id="A0A820PLN4"/>
<dbReference type="InterPro" id="IPR000172">
    <property type="entry name" value="GMC_OxRdtase_N"/>
</dbReference>
<evidence type="ECO:0000313" key="7">
    <source>
        <dbReference type="Proteomes" id="UP000663844"/>
    </source>
</evidence>
<gene>
    <name evidence="6" type="ORF">OXD698_LOCUS51793</name>
</gene>
<comment type="cofactor">
    <cofactor evidence="1">
        <name>FAD</name>
        <dbReference type="ChEBI" id="CHEBI:57692"/>
    </cofactor>
</comment>
<feature type="domain" description="Glucose-methanol-choline oxidoreductase N-terminal" evidence="5">
    <location>
        <begin position="20"/>
        <end position="126"/>
    </location>
</feature>
<dbReference type="PANTHER" id="PTHR11552:SF147">
    <property type="entry name" value="CHOLINE DEHYDROGENASE, MITOCHONDRIAL"/>
    <property type="match status" value="1"/>
</dbReference>
<keyword evidence="4" id="KW-0274">FAD</keyword>
<feature type="non-terminal residue" evidence="6">
    <location>
        <position position="1"/>
    </location>
</feature>
<evidence type="ECO:0000256" key="3">
    <source>
        <dbReference type="ARBA" id="ARBA00022630"/>
    </source>
</evidence>
<organism evidence="6 7">
    <name type="scientific">Adineta steineri</name>
    <dbReference type="NCBI Taxonomy" id="433720"/>
    <lineage>
        <taxon>Eukaryota</taxon>
        <taxon>Metazoa</taxon>
        <taxon>Spiralia</taxon>
        <taxon>Gnathifera</taxon>
        <taxon>Rotifera</taxon>
        <taxon>Eurotatoria</taxon>
        <taxon>Bdelloidea</taxon>
        <taxon>Adinetida</taxon>
        <taxon>Adinetidae</taxon>
        <taxon>Adineta</taxon>
    </lineage>
</organism>
<dbReference type="GO" id="GO:0016614">
    <property type="term" value="F:oxidoreductase activity, acting on CH-OH group of donors"/>
    <property type="evidence" value="ECO:0007669"/>
    <property type="project" value="InterPro"/>
</dbReference>
<sequence>LERADINSIPENDKFRNHDENKGMMDVTVLEDSNEINQLFIESCEKNGFHQTKDYNAEESLNGCVTLSQVSTKHGKRWSTASGYLLSAIKRDNLHILINAHTCRVLVDEQKQTKGVVIKRASSLDKEEVIQ</sequence>
<dbReference type="InterPro" id="IPR012132">
    <property type="entry name" value="GMC_OxRdtase"/>
</dbReference>